<feature type="region of interest" description="Disordered" evidence="2">
    <location>
        <begin position="362"/>
        <end position="447"/>
    </location>
</feature>
<sequence>MDELEDIRAVYRGSEAAVYSLLTRQYMPRLSKKNLPDDILKSVGSAPIPDANGLDVALTALRYLSAHIGFQLHGGPDCADEERRKEIEEEEVQNPLLRLAWMDYRSQFFRQLDVARWEVLGSMLGEPAEERDASFMVLMESDEMYKTIRKRDEFLLYAPVVLTRGRDGSTPWNAVRVHDLEDLARRSLIRYDGTGDLGAAISDLFGVFGDGQQSYMLRPNRPPVIRVHYTPRDGVVKAYRDLAQVSFTQYVANPEDDEHKRWEVDTESKCFYNLVMAVQLRVSSAKTSRDRLDRFRLWTVAGDALPMPITGVYTDAEFRVGEGEAMLYYVLAPDRDSGGAATQELAYRQPHLERKYRAMKGTLKPASTSAVGPNNGTDVPAGDMRQAERPDRGRTGIPPGPRTQGEDLAQRHLPPNTPRGPSRGAVGNLSRHAVTRGASGSQAARGRGLYRGRGVSVDTDEDVAKRRLEKLASEQKMREEEEVRVGLLPEEQKRQEEVLALALGRVKGSAKEMEEMIPVVEVRLARVMVGPVDRLDDEVFQYLEAWYEAKKKAEEEKGGDEDDDKGKEKEEEEAVGKAGGHPAEAEEDYIYPKAEDHNAVEARAAMFADLLPGRKYFDSCGPFEFVFPRAVNFGLCVASPDLLDEKLCRVSKLLGGPGLDIIFSVRYRRRADGTWGEVCFLDWSQRCREPDHIYFKRQQMLPADVAGLARRLEARLAGRLPAMLSVASLYVRIQKRLAEVKAQEEAERAEAERMEGERQRRLLLLDAQRRVMWQLAPKVAQKAVAGCTDPEQRMEVLCQWVLTAGGEALGPLPLFSVADRRRAADGHSRVFCAEVVRAEVDRKGVPFSQRLATVADVVARDNKQWDILLPRADRLGIVEEILLAEKESKAGKKAFRNQVLQIERCLADWRADLEAELREKEETFDSHGEGGEGEYDDEEEYEYEEGEYPGEEEYDAGVYRGDDGEDPGLPTDRPSASGSWEGNYW</sequence>
<feature type="compositionally biased region" description="Polar residues" evidence="2">
    <location>
        <begin position="974"/>
        <end position="985"/>
    </location>
</feature>
<protein>
    <submittedName>
        <fullName evidence="3">Uncharacterized protein</fullName>
    </submittedName>
</protein>
<feature type="region of interest" description="Disordered" evidence="2">
    <location>
        <begin position="553"/>
        <end position="583"/>
    </location>
</feature>
<feature type="compositionally biased region" description="Acidic residues" evidence="2">
    <location>
        <begin position="931"/>
        <end position="955"/>
    </location>
</feature>
<feature type="compositionally biased region" description="Basic and acidic residues" evidence="2">
    <location>
        <begin position="920"/>
        <end position="930"/>
    </location>
</feature>
<feature type="compositionally biased region" description="Polar residues" evidence="2">
    <location>
        <begin position="365"/>
        <end position="377"/>
    </location>
</feature>
<keyword evidence="4" id="KW-1185">Reference proteome</keyword>
<dbReference type="Proteomes" id="UP000294003">
    <property type="component" value="Unassembled WGS sequence"/>
</dbReference>
<evidence type="ECO:0000256" key="2">
    <source>
        <dbReference type="SAM" id="MobiDB-lite"/>
    </source>
</evidence>
<organism evidence="3 4">
    <name type="scientific">Monosporascus cannonballus</name>
    <dbReference type="NCBI Taxonomy" id="155416"/>
    <lineage>
        <taxon>Eukaryota</taxon>
        <taxon>Fungi</taxon>
        <taxon>Dikarya</taxon>
        <taxon>Ascomycota</taxon>
        <taxon>Pezizomycotina</taxon>
        <taxon>Sordariomycetes</taxon>
        <taxon>Xylariomycetidae</taxon>
        <taxon>Xylariales</taxon>
        <taxon>Xylariales incertae sedis</taxon>
        <taxon>Monosporascus</taxon>
    </lineage>
</organism>
<dbReference type="EMBL" id="QJNS01000005">
    <property type="protein sequence ID" value="RYO95080.1"/>
    <property type="molecule type" value="Genomic_DNA"/>
</dbReference>
<proteinExistence type="predicted"/>
<name>A0ABY0HJR5_9PEZI</name>
<evidence type="ECO:0000313" key="3">
    <source>
        <dbReference type="EMBL" id="RYO95080.1"/>
    </source>
</evidence>
<feature type="compositionally biased region" description="Low complexity" evidence="2">
    <location>
        <begin position="436"/>
        <end position="447"/>
    </location>
</feature>
<keyword evidence="1" id="KW-0175">Coiled coil</keyword>
<evidence type="ECO:0000313" key="4">
    <source>
        <dbReference type="Proteomes" id="UP000294003"/>
    </source>
</evidence>
<reference evidence="3 4" key="1">
    <citation type="submission" date="2018-06" db="EMBL/GenBank/DDBJ databases">
        <title>Complete Genomes of Monosporascus.</title>
        <authorList>
            <person name="Robinson A.J."/>
            <person name="Natvig D.O."/>
        </authorList>
    </citation>
    <scope>NUCLEOTIDE SEQUENCE [LARGE SCALE GENOMIC DNA]</scope>
    <source>
        <strain evidence="3 4">CBS 609.92</strain>
    </source>
</reference>
<feature type="region of interest" description="Disordered" evidence="2">
    <location>
        <begin position="920"/>
        <end position="985"/>
    </location>
</feature>
<feature type="compositionally biased region" description="Basic and acidic residues" evidence="2">
    <location>
        <begin position="385"/>
        <end position="394"/>
    </location>
</feature>
<feature type="coiled-coil region" evidence="1">
    <location>
        <begin position="730"/>
        <end position="759"/>
    </location>
</feature>
<evidence type="ECO:0000256" key="1">
    <source>
        <dbReference type="SAM" id="Coils"/>
    </source>
</evidence>
<accession>A0ABY0HJR5</accession>
<comment type="caution">
    <text evidence="3">The sequence shown here is derived from an EMBL/GenBank/DDBJ whole genome shotgun (WGS) entry which is preliminary data.</text>
</comment>
<gene>
    <name evidence="3" type="ORF">DL762_000273</name>
</gene>